<evidence type="ECO:0000256" key="1">
    <source>
        <dbReference type="SAM" id="MobiDB-lite"/>
    </source>
</evidence>
<feature type="compositionally biased region" description="Low complexity" evidence="1">
    <location>
        <begin position="37"/>
        <end position="48"/>
    </location>
</feature>
<feature type="region of interest" description="Disordered" evidence="1">
    <location>
        <begin position="16"/>
        <end position="51"/>
    </location>
</feature>
<feature type="compositionally biased region" description="Basic and acidic residues" evidence="1">
    <location>
        <begin position="20"/>
        <end position="36"/>
    </location>
</feature>
<sequence>MVRKLRNLMVRTLGNPLPNRLDRSPAELESARKSETESTMETVETETPSSPPNIILTQHSYIHRKNLMHIAFENLPLPDLQSLRYWGSCLRGQWRRAFERKHGNLLRILEVEICWQDVSPSWIFNWPLP</sequence>
<proteinExistence type="predicted"/>
<protein>
    <submittedName>
        <fullName evidence="2">Uncharacterized protein</fullName>
    </submittedName>
</protein>
<dbReference type="Proteomes" id="UP000257109">
    <property type="component" value="Unassembled WGS sequence"/>
</dbReference>
<gene>
    <name evidence="2" type="ORF">CR513_25409</name>
</gene>
<evidence type="ECO:0000313" key="2">
    <source>
        <dbReference type="EMBL" id="RDX92460.1"/>
    </source>
</evidence>
<accession>A0A371GPL9</accession>
<keyword evidence="3" id="KW-1185">Reference proteome</keyword>
<comment type="caution">
    <text evidence="2">The sequence shown here is derived from an EMBL/GenBank/DDBJ whole genome shotgun (WGS) entry which is preliminary data.</text>
</comment>
<dbReference type="AlphaFoldDB" id="A0A371GPL9"/>
<dbReference type="EMBL" id="QJKJ01004870">
    <property type="protein sequence ID" value="RDX92460.1"/>
    <property type="molecule type" value="Genomic_DNA"/>
</dbReference>
<organism evidence="2 3">
    <name type="scientific">Mucuna pruriens</name>
    <name type="common">Velvet bean</name>
    <name type="synonym">Dolichos pruriens</name>
    <dbReference type="NCBI Taxonomy" id="157652"/>
    <lineage>
        <taxon>Eukaryota</taxon>
        <taxon>Viridiplantae</taxon>
        <taxon>Streptophyta</taxon>
        <taxon>Embryophyta</taxon>
        <taxon>Tracheophyta</taxon>
        <taxon>Spermatophyta</taxon>
        <taxon>Magnoliopsida</taxon>
        <taxon>eudicotyledons</taxon>
        <taxon>Gunneridae</taxon>
        <taxon>Pentapetalae</taxon>
        <taxon>rosids</taxon>
        <taxon>fabids</taxon>
        <taxon>Fabales</taxon>
        <taxon>Fabaceae</taxon>
        <taxon>Papilionoideae</taxon>
        <taxon>50 kb inversion clade</taxon>
        <taxon>NPAAA clade</taxon>
        <taxon>indigoferoid/millettioid clade</taxon>
        <taxon>Phaseoleae</taxon>
        <taxon>Mucuna</taxon>
    </lineage>
</organism>
<feature type="non-terminal residue" evidence="2">
    <location>
        <position position="1"/>
    </location>
</feature>
<name>A0A371GPL9_MUCPR</name>
<reference evidence="2" key="1">
    <citation type="submission" date="2018-05" db="EMBL/GenBank/DDBJ databases">
        <title>Draft genome of Mucuna pruriens seed.</title>
        <authorList>
            <person name="Nnadi N.E."/>
            <person name="Vos R."/>
            <person name="Hasami M.H."/>
            <person name="Devisetty U.K."/>
            <person name="Aguiy J.C."/>
        </authorList>
    </citation>
    <scope>NUCLEOTIDE SEQUENCE [LARGE SCALE GENOMIC DNA]</scope>
    <source>
        <strain evidence="2">JCA_2017</strain>
    </source>
</reference>
<evidence type="ECO:0000313" key="3">
    <source>
        <dbReference type="Proteomes" id="UP000257109"/>
    </source>
</evidence>